<reference evidence="4" key="1">
    <citation type="journal article" date="2019" name="Int. J. Syst. Evol. Microbiol.">
        <title>The Global Catalogue of Microorganisms (GCM) 10K type strain sequencing project: providing services to taxonomists for standard genome sequencing and annotation.</title>
        <authorList>
            <consortium name="The Broad Institute Genomics Platform"/>
            <consortium name="The Broad Institute Genome Sequencing Center for Infectious Disease"/>
            <person name="Wu L."/>
            <person name="Ma J."/>
        </authorList>
    </citation>
    <scope>NUCLEOTIDE SEQUENCE [LARGE SCALE GENOMIC DNA]</scope>
    <source>
        <strain evidence="4">KCTC 52168</strain>
    </source>
</reference>
<dbReference type="GO" id="GO:0016740">
    <property type="term" value="F:transferase activity"/>
    <property type="evidence" value="ECO:0007669"/>
    <property type="project" value="UniProtKB-KW"/>
</dbReference>
<dbReference type="PANTHER" id="PTHR30401:SF0">
    <property type="entry name" value="TRNA 2-SELENOURIDINE SYNTHASE"/>
    <property type="match status" value="1"/>
</dbReference>
<dbReference type="Pfam" id="PF26341">
    <property type="entry name" value="AAA_SelU"/>
    <property type="match status" value="1"/>
</dbReference>
<dbReference type="EC" id="2.5.1.-" evidence="3"/>
<feature type="domain" description="Rhodanese" evidence="2">
    <location>
        <begin position="28"/>
        <end position="145"/>
    </location>
</feature>
<dbReference type="InterPro" id="IPR001763">
    <property type="entry name" value="Rhodanese-like_dom"/>
</dbReference>
<name>A0ABV7H645_9BURK</name>
<dbReference type="PANTHER" id="PTHR30401">
    <property type="entry name" value="TRNA 2-SELENOURIDINE SYNTHASE"/>
    <property type="match status" value="1"/>
</dbReference>
<dbReference type="NCBIfam" id="NF008750">
    <property type="entry name" value="PRK11784.1-2"/>
    <property type="match status" value="1"/>
</dbReference>
<dbReference type="SMART" id="SM00450">
    <property type="entry name" value="RHOD"/>
    <property type="match status" value="1"/>
</dbReference>
<dbReference type="NCBIfam" id="NF008752">
    <property type="entry name" value="PRK11784.1-4"/>
    <property type="match status" value="1"/>
</dbReference>
<dbReference type="Gene3D" id="3.40.250.10">
    <property type="entry name" value="Rhodanese-like domain"/>
    <property type="match status" value="1"/>
</dbReference>
<sequence length="363" mass="40569">MSESAPHTPVAPPASFEQLGIQPPARYALVIDARSPREFAEEHIPGAVNLPVVNDAEYAEVGTLHRQDPHAAYLLGVRYSLNNIARQLPPIIEPLPRFAPILVYCFRGGKRSKLWADNLRTIGFRVDVLQGGWKRYREWVRNTLTTLPQQFRFRVLVGPTGCGKTRVLQALAAAGEQVLDLENIANHRGSLIGGIPGLPQPSQKSFDSQLLHALRALDPNCIVWLEGESKRIGNVQLPTALYEALLAAPTVSVDAPMAARVQMWKEDFPHFVSDPLGMVQQLEPIRSLVGGEIYEQWLALARSGRVDELFERVMREHYDPCYARSLRKHVQHGGASSASDTLVLHHLSREELRQCVLSWLRSL</sequence>
<proteinExistence type="predicted"/>
<dbReference type="SUPFAM" id="SSF52821">
    <property type="entry name" value="Rhodanese/Cell cycle control phosphatase"/>
    <property type="match status" value="1"/>
</dbReference>
<dbReference type="InterPro" id="IPR017582">
    <property type="entry name" value="SelU"/>
</dbReference>
<dbReference type="SUPFAM" id="SSF52540">
    <property type="entry name" value="P-loop containing nucleoside triphosphate hydrolases"/>
    <property type="match status" value="1"/>
</dbReference>
<dbReference type="EMBL" id="JBHRTI010000010">
    <property type="protein sequence ID" value="MFC3149147.1"/>
    <property type="molecule type" value="Genomic_DNA"/>
</dbReference>
<evidence type="ECO:0000256" key="1">
    <source>
        <dbReference type="ARBA" id="ARBA00023266"/>
    </source>
</evidence>
<dbReference type="PROSITE" id="PS50206">
    <property type="entry name" value="RHODANESE_3"/>
    <property type="match status" value="1"/>
</dbReference>
<dbReference type="InterPro" id="IPR027417">
    <property type="entry name" value="P-loop_NTPase"/>
</dbReference>
<comment type="caution">
    <text evidence="3">The sequence shown here is derived from an EMBL/GenBank/DDBJ whole genome shotgun (WGS) entry which is preliminary data.</text>
</comment>
<keyword evidence="1" id="KW-0711">Selenium</keyword>
<dbReference type="InterPro" id="IPR001307">
    <property type="entry name" value="Thiosulphate_STrfase_CS"/>
</dbReference>
<accession>A0ABV7H645</accession>
<organism evidence="3 4">
    <name type="scientific">Piscinibacterium candidicorallinum</name>
    <dbReference type="NCBI Taxonomy" id="1793872"/>
    <lineage>
        <taxon>Bacteria</taxon>
        <taxon>Pseudomonadati</taxon>
        <taxon>Pseudomonadota</taxon>
        <taxon>Betaproteobacteria</taxon>
        <taxon>Burkholderiales</taxon>
        <taxon>Piscinibacterium</taxon>
    </lineage>
</organism>
<dbReference type="RefSeq" id="WP_377305687.1">
    <property type="nucleotide sequence ID" value="NZ_CP180191.1"/>
</dbReference>
<protein>
    <submittedName>
        <fullName evidence="3">tRNA 2-selenouridine(34) synthase MnmH</fullName>
        <ecNumber evidence="3">2.5.1.-</ecNumber>
    </submittedName>
</protein>
<keyword evidence="4" id="KW-1185">Reference proteome</keyword>
<dbReference type="Pfam" id="PF00581">
    <property type="entry name" value="Rhodanese"/>
    <property type="match status" value="1"/>
</dbReference>
<dbReference type="Proteomes" id="UP001595556">
    <property type="component" value="Unassembled WGS sequence"/>
</dbReference>
<gene>
    <name evidence="3" type="primary">mnmH</name>
    <name evidence="3" type="ORF">ACFOEN_16110</name>
</gene>
<evidence type="ECO:0000313" key="3">
    <source>
        <dbReference type="EMBL" id="MFC3149147.1"/>
    </source>
</evidence>
<dbReference type="InterPro" id="IPR058840">
    <property type="entry name" value="AAA_SelU"/>
</dbReference>
<evidence type="ECO:0000259" key="2">
    <source>
        <dbReference type="PROSITE" id="PS50206"/>
    </source>
</evidence>
<dbReference type="PROSITE" id="PS00380">
    <property type="entry name" value="RHODANESE_1"/>
    <property type="match status" value="1"/>
</dbReference>
<keyword evidence="3" id="KW-0808">Transferase</keyword>
<dbReference type="InterPro" id="IPR036873">
    <property type="entry name" value="Rhodanese-like_dom_sf"/>
</dbReference>
<dbReference type="NCBIfam" id="TIGR03167">
    <property type="entry name" value="tRNA_sel_U_synt"/>
    <property type="match status" value="1"/>
</dbReference>
<evidence type="ECO:0000313" key="4">
    <source>
        <dbReference type="Proteomes" id="UP001595556"/>
    </source>
</evidence>